<dbReference type="EMBL" id="CP142435">
    <property type="protein sequence ID" value="XBC50346.1"/>
    <property type="molecule type" value="Genomic_DNA"/>
</dbReference>
<dbReference type="NCBIfam" id="TIGR01847">
    <property type="entry name" value="bacteriocin_sig"/>
    <property type="match status" value="1"/>
</dbReference>
<organism evidence="1">
    <name type="scientific">Dolosigranulum savutiense</name>
    <dbReference type="NCBI Taxonomy" id="3110288"/>
    <lineage>
        <taxon>Bacteria</taxon>
        <taxon>Bacillati</taxon>
        <taxon>Bacillota</taxon>
        <taxon>Bacilli</taxon>
        <taxon>Lactobacillales</taxon>
        <taxon>Carnobacteriaceae</taxon>
        <taxon>Dolosigranulum</taxon>
    </lineage>
</organism>
<name>A0AB74TTD2_9LACT</name>
<dbReference type="RefSeq" id="WP_347301744.1">
    <property type="nucleotide sequence ID" value="NZ_CP142435.1"/>
</dbReference>
<proteinExistence type="predicted"/>
<dbReference type="AlphaFoldDB" id="A0AB74TTD2"/>
<dbReference type="KEGG" id="dst:VUQ06_03760"/>
<gene>
    <name evidence="1" type="ORF">VUQ06_03760</name>
</gene>
<dbReference type="InterPro" id="IPR010133">
    <property type="entry name" value="Bacteriocin_signal_seq"/>
</dbReference>
<evidence type="ECO:0000313" key="1">
    <source>
        <dbReference type="EMBL" id="XBC50346.1"/>
    </source>
</evidence>
<reference evidence="1" key="1">
    <citation type="submission" date="2023-12" db="EMBL/GenBank/DDBJ databases">
        <title>Dolosigranulum savutii sp. nov. isolated from human upper respiratory samples collected in Botswana.</title>
        <authorList>
            <person name="Kelly M.S."/>
        </authorList>
    </citation>
    <scope>NUCLEOTIDE SEQUENCE</scope>
    <source>
        <strain evidence="1">MSK294</strain>
    </source>
</reference>
<accession>A0AB74TTD2</accession>
<sequence>MKKLTTKQLKTILGGQHERYIPINKPFTCIISLFKKC</sequence>
<protein>
    <submittedName>
        <fullName evidence="1">Bacteriocin</fullName>
    </submittedName>
</protein>